<evidence type="ECO:0000313" key="10">
    <source>
        <dbReference type="Proteomes" id="UP001500603"/>
    </source>
</evidence>
<protein>
    <submittedName>
        <fullName evidence="9">PHB depolymerase family esterase</fullName>
    </submittedName>
</protein>
<evidence type="ECO:0000256" key="5">
    <source>
        <dbReference type="ARBA" id="ARBA00022801"/>
    </source>
</evidence>
<keyword evidence="2" id="KW-0964">Secreted</keyword>
<evidence type="ECO:0000256" key="4">
    <source>
        <dbReference type="ARBA" id="ARBA00022729"/>
    </source>
</evidence>
<dbReference type="RefSeq" id="WP_345494017.1">
    <property type="nucleotide sequence ID" value="NZ_BAABJM010000001.1"/>
</dbReference>
<proteinExistence type="predicted"/>
<evidence type="ECO:0000256" key="3">
    <source>
        <dbReference type="ARBA" id="ARBA00022651"/>
    </source>
</evidence>
<accession>A0ABP9K0R3</accession>
<dbReference type="SUPFAM" id="SSF53474">
    <property type="entry name" value="alpha/beta-Hydrolases"/>
    <property type="match status" value="1"/>
</dbReference>
<evidence type="ECO:0000256" key="7">
    <source>
        <dbReference type="ARBA" id="ARBA00023326"/>
    </source>
</evidence>
<keyword evidence="3" id="KW-0858">Xylan degradation</keyword>
<dbReference type="Gene3D" id="3.40.50.1820">
    <property type="entry name" value="alpha/beta hydrolase"/>
    <property type="match status" value="1"/>
</dbReference>
<feature type="region of interest" description="Disordered" evidence="8">
    <location>
        <begin position="47"/>
        <end position="69"/>
    </location>
</feature>
<keyword evidence="7" id="KW-0624">Polysaccharide degradation</keyword>
<comment type="caution">
    <text evidence="9">The sequence shown here is derived from an EMBL/GenBank/DDBJ whole genome shotgun (WGS) entry which is preliminary data.</text>
</comment>
<evidence type="ECO:0000313" key="9">
    <source>
        <dbReference type="EMBL" id="GAA5046556.1"/>
    </source>
</evidence>
<organism evidence="9 10">
    <name type="scientific">Nocardia callitridis</name>
    <dbReference type="NCBI Taxonomy" id="648753"/>
    <lineage>
        <taxon>Bacteria</taxon>
        <taxon>Bacillati</taxon>
        <taxon>Actinomycetota</taxon>
        <taxon>Actinomycetes</taxon>
        <taxon>Mycobacteriales</taxon>
        <taxon>Nocardiaceae</taxon>
        <taxon>Nocardia</taxon>
    </lineage>
</organism>
<dbReference type="PANTHER" id="PTHR38050:SF2">
    <property type="entry name" value="FERULOYL ESTERASE C-RELATED"/>
    <property type="match status" value="1"/>
</dbReference>
<keyword evidence="6" id="KW-0119">Carbohydrate metabolism</keyword>
<dbReference type="EMBL" id="BAABJM010000001">
    <property type="protein sequence ID" value="GAA5046556.1"/>
    <property type="molecule type" value="Genomic_DNA"/>
</dbReference>
<comment type="subcellular location">
    <subcellularLocation>
        <location evidence="1">Secreted</location>
    </subcellularLocation>
</comment>
<keyword evidence="10" id="KW-1185">Reference proteome</keyword>
<evidence type="ECO:0000256" key="8">
    <source>
        <dbReference type="SAM" id="MobiDB-lite"/>
    </source>
</evidence>
<dbReference type="Proteomes" id="UP001500603">
    <property type="component" value="Unassembled WGS sequence"/>
</dbReference>
<evidence type="ECO:0000256" key="1">
    <source>
        <dbReference type="ARBA" id="ARBA00004613"/>
    </source>
</evidence>
<dbReference type="InterPro" id="IPR043595">
    <property type="entry name" value="FaeB/C/D"/>
</dbReference>
<dbReference type="PANTHER" id="PTHR38050">
    <property type="match status" value="1"/>
</dbReference>
<evidence type="ECO:0000256" key="6">
    <source>
        <dbReference type="ARBA" id="ARBA00023277"/>
    </source>
</evidence>
<keyword evidence="4" id="KW-0732">Signal</keyword>
<sequence length="356" mass="37281">MLKIENFTSRLRADAELVTRRREHLARVAGVAALAVSLTALTGVAHAEEPDPAPTSSAGCGEPTPAAGNTTVPFTAAGKSGSYILDVPIGADHPLPVVLDLHGYLEPAAIEHSVAALGEFGAAHGFLTVTPEINEPGLPRWDFAQGAADVEYLEQLLTHVESTLCVDQARVFVTGLSMGAFTTSSLACQFSDRIAAIAPVAGLQDFPWCQTTRPVPVVAFHGTDDPIIAYTGGTGPNARLLPSPDGTGSAVEQQNDGPAVNGPGPQSIPDNAAAWARRNGCDPTPREQQIAPDVTRTDYACAEDATVALYTVHGGGHTWPGSTSVIMPPPLVGNTTRSISANEVMWDFFQAHPLRN</sequence>
<name>A0ABP9K0R3_9NOCA</name>
<gene>
    <name evidence="9" type="ORF">GCM10023318_12090</name>
</gene>
<dbReference type="InterPro" id="IPR029058">
    <property type="entry name" value="AB_hydrolase_fold"/>
</dbReference>
<feature type="region of interest" description="Disordered" evidence="8">
    <location>
        <begin position="242"/>
        <end position="266"/>
    </location>
</feature>
<reference evidence="10" key="1">
    <citation type="journal article" date="2019" name="Int. J. Syst. Evol. Microbiol.">
        <title>The Global Catalogue of Microorganisms (GCM) 10K type strain sequencing project: providing services to taxonomists for standard genome sequencing and annotation.</title>
        <authorList>
            <consortium name="The Broad Institute Genomics Platform"/>
            <consortium name="The Broad Institute Genome Sequencing Center for Infectious Disease"/>
            <person name="Wu L."/>
            <person name="Ma J."/>
        </authorList>
    </citation>
    <scope>NUCLEOTIDE SEQUENCE [LARGE SCALE GENOMIC DNA]</scope>
    <source>
        <strain evidence="10">JCM 18298</strain>
    </source>
</reference>
<evidence type="ECO:0000256" key="2">
    <source>
        <dbReference type="ARBA" id="ARBA00022525"/>
    </source>
</evidence>
<keyword evidence="5" id="KW-0378">Hydrolase</keyword>